<dbReference type="EMBL" id="MU853407">
    <property type="protein sequence ID" value="KAK4134924.1"/>
    <property type="molecule type" value="Genomic_DNA"/>
</dbReference>
<gene>
    <name evidence="3" type="ORF">BT67DRAFT_286448</name>
</gene>
<organism evidence="3 4">
    <name type="scientific">Trichocladium antarcticum</name>
    <dbReference type="NCBI Taxonomy" id="1450529"/>
    <lineage>
        <taxon>Eukaryota</taxon>
        <taxon>Fungi</taxon>
        <taxon>Dikarya</taxon>
        <taxon>Ascomycota</taxon>
        <taxon>Pezizomycotina</taxon>
        <taxon>Sordariomycetes</taxon>
        <taxon>Sordariomycetidae</taxon>
        <taxon>Sordariales</taxon>
        <taxon>Chaetomiaceae</taxon>
        <taxon>Trichocladium</taxon>
    </lineage>
</organism>
<evidence type="ECO:0000256" key="2">
    <source>
        <dbReference type="SAM" id="Phobius"/>
    </source>
</evidence>
<reference evidence="3" key="2">
    <citation type="submission" date="2023-05" db="EMBL/GenBank/DDBJ databases">
        <authorList>
            <consortium name="Lawrence Berkeley National Laboratory"/>
            <person name="Steindorff A."/>
            <person name="Hensen N."/>
            <person name="Bonometti L."/>
            <person name="Westerberg I."/>
            <person name="Brannstrom I.O."/>
            <person name="Guillou S."/>
            <person name="Cros-Aarteil S."/>
            <person name="Calhoun S."/>
            <person name="Haridas S."/>
            <person name="Kuo A."/>
            <person name="Mondo S."/>
            <person name="Pangilinan J."/>
            <person name="Riley R."/>
            <person name="Labutti K."/>
            <person name="Andreopoulos B."/>
            <person name="Lipzen A."/>
            <person name="Chen C."/>
            <person name="Yanf M."/>
            <person name="Daum C."/>
            <person name="Ng V."/>
            <person name="Clum A."/>
            <person name="Ohm R."/>
            <person name="Martin F."/>
            <person name="Silar P."/>
            <person name="Natvig D."/>
            <person name="Lalanne C."/>
            <person name="Gautier V."/>
            <person name="Ament-Velasquez S.L."/>
            <person name="Kruys A."/>
            <person name="Hutchinson M.I."/>
            <person name="Powell A.J."/>
            <person name="Barry K."/>
            <person name="Miller A.N."/>
            <person name="Grigoriev I.V."/>
            <person name="Debuchy R."/>
            <person name="Gladieux P."/>
            <person name="Thoren M.H."/>
            <person name="Johannesson H."/>
        </authorList>
    </citation>
    <scope>NUCLEOTIDE SEQUENCE</scope>
    <source>
        <strain evidence="3">CBS 123565</strain>
    </source>
</reference>
<evidence type="ECO:0000313" key="4">
    <source>
        <dbReference type="Proteomes" id="UP001304895"/>
    </source>
</evidence>
<sequence length="109" mass="12355">MRKLHGLGPVYGDVRRHGILVRGTDSVLCRTRTLSPTAQNWGAEVFLTFLFLVSLVMLAAWMTRAAYRIHRRPHLLFRGQAAQSDTKDHTNGPLSVFRFPDANPRPTSR</sequence>
<proteinExistence type="predicted"/>
<accession>A0AAN6ULF6</accession>
<reference evidence="3" key="1">
    <citation type="journal article" date="2023" name="Mol. Phylogenet. Evol.">
        <title>Genome-scale phylogeny and comparative genomics of the fungal order Sordariales.</title>
        <authorList>
            <person name="Hensen N."/>
            <person name="Bonometti L."/>
            <person name="Westerberg I."/>
            <person name="Brannstrom I.O."/>
            <person name="Guillou S."/>
            <person name="Cros-Aarteil S."/>
            <person name="Calhoun S."/>
            <person name="Haridas S."/>
            <person name="Kuo A."/>
            <person name="Mondo S."/>
            <person name="Pangilinan J."/>
            <person name="Riley R."/>
            <person name="LaButti K."/>
            <person name="Andreopoulos B."/>
            <person name="Lipzen A."/>
            <person name="Chen C."/>
            <person name="Yan M."/>
            <person name="Daum C."/>
            <person name="Ng V."/>
            <person name="Clum A."/>
            <person name="Steindorff A."/>
            <person name="Ohm R.A."/>
            <person name="Martin F."/>
            <person name="Silar P."/>
            <person name="Natvig D.O."/>
            <person name="Lalanne C."/>
            <person name="Gautier V."/>
            <person name="Ament-Velasquez S.L."/>
            <person name="Kruys A."/>
            <person name="Hutchinson M.I."/>
            <person name="Powell A.J."/>
            <person name="Barry K."/>
            <person name="Miller A.N."/>
            <person name="Grigoriev I.V."/>
            <person name="Debuchy R."/>
            <person name="Gladieux P."/>
            <person name="Hiltunen Thoren M."/>
            <person name="Johannesson H."/>
        </authorList>
    </citation>
    <scope>NUCLEOTIDE SEQUENCE</scope>
    <source>
        <strain evidence="3">CBS 123565</strain>
    </source>
</reference>
<evidence type="ECO:0000313" key="3">
    <source>
        <dbReference type="EMBL" id="KAK4134924.1"/>
    </source>
</evidence>
<dbReference type="AlphaFoldDB" id="A0AAN6ULF6"/>
<protein>
    <submittedName>
        <fullName evidence="3">Uncharacterized protein</fullName>
    </submittedName>
</protein>
<name>A0AAN6ULF6_9PEZI</name>
<feature type="transmembrane region" description="Helical" evidence="2">
    <location>
        <begin position="41"/>
        <end position="62"/>
    </location>
</feature>
<feature type="region of interest" description="Disordered" evidence="1">
    <location>
        <begin position="80"/>
        <end position="109"/>
    </location>
</feature>
<keyword evidence="2" id="KW-0472">Membrane</keyword>
<comment type="caution">
    <text evidence="3">The sequence shown here is derived from an EMBL/GenBank/DDBJ whole genome shotgun (WGS) entry which is preliminary data.</text>
</comment>
<dbReference type="Proteomes" id="UP001304895">
    <property type="component" value="Unassembled WGS sequence"/>
</dbReference>
<keyword evidence="2" id="KW-1133">Transmembrane helix</keyword>
<evidence type="ECO:0000256" key="1">
    <source>
        <dbReference type="SAM" id="MobiDB-lite"/>
    </source>
</evidence>
<keyword evidence="4" id="KW-1185">Reference proteome</keyword>
<keyword evidence="2" id="KW-0812">Transmembrane</keyword>